<name>A0AAV4LX19_BABCB</name>
<dbReference type="PROSITE" id="PS01287">
    <property type="entry name" value="RTC"/>
    <property type="match status" value="1"/>
</dbReference>
<organism evidence="1 2">
    <name type="scientific">Babesia caballi</name>
    <dbReference type="NCBI Taxonomy" id="5871"/>
    <lineage>
        <taxon>Eukaryota</taxon>
        <taxon>Sar</taxon>
        <taxon>Alveolata</taxon>
        <taxon>Apicomplexa</taxon>
        <taxon>Aconoidasida</taxon>
        <taxon>Piroplasmida</taxon>
        <taxon>Babesiidae</taxon>
        <taxon>Babesia</taxon>
    </lineage>
</organism>
<dbReference type="GeneID" id="94196080"/>
<keyword evidence="2" id="KW-1185">Reference proteome</keyword>
<evidence type="ECO:0000313" key="2">
    <source>
        <dbReference type="Proteomes" id="UP001497744"/>
    </source>
</evidence>
<protein>
    <submittedName>
        <fullName evidence="1">Uncharacterized protein</fullName>
    </submittedName>
</protein>
<sequence length="514" mass="53750">MERAVLGQVVQERRQLHQDQAAVGADAHKGVVVPVQHGVGDLGAAVRDGEGVVYGAHGGGELTGVAGGDVDAAQSAVTLQLEAVSGLAVVEEAGGDHAGPGRREAVREQGVGADAHPKLVVRHADAEPAARRVPDEAEAKRAAAALRVVEVLVDREVGPGVDAVGGPVFPVVAVPQERLAGKEVVEAVPAPVRALLGRERGVVVPVPARDHHDGPVGGAVLGLVAHDGRGEVPGDELVVVEQGRNEQGASVPFLGVSGFARRGFVPRGGGGVLGLVGELEGDRPAVRPQDVARLRGLRAVRRRRRRGVANVRGVRVCCRVAAGGAAKKLRAAARVGGLVEVARTVQFEHADELQAPEVDHVDLAASHQRDEPVVWQHAHALYGKRWALHLVQAAAVRQRPDGHAVVLVQGHQHFLGVFHSGVASDGVVPAALEGVRRAEAAGEGDLLDGECDRVVAGDEHEVGLECDIARSFVELFEAVQRHWVARWRLSLAAHLPQDNRALPGSCRQVAPVPA</sequence>
<comment type="caution">
    <text evidence="1">The sequence shown here is derived from an EMBL/GenBank/DDBJ whole genome shotgun (WGS) entry which is preliminary data.</text>
</comment>
<evidence type="ECO:0000313" key="1">
    <source>
        <dbReference type="EMBL" id="GIX64599.1"/>
    </source>
</evidence>
<dbReference type="InterPro" id="IPR020719">
    <property type="entry name" value="RNA3'_term_phos_cycl-like_CS"/>
</dbReference>
<dbReference type="Proteomes" id="UP001497744">
    <property type="component" value="Unassembled WGS sequence"/>
</dbReference>
<proteinExistence type="predicted"/>
<reference evidence="1 2" key="1">
    <citation type="submission" date="2021-06" db="EMBL/GenBank/DDBJ databases">
        <title>Genome sequence of Babesia caballi.</title>
        <authorList>
            <person name="Yamagishi J."/>
            <person name="Kidaka T."/>
            <person name="Ochi A."/>
        </authorList>
    </citation>
    <scope>NUCLEOTIDE SEQUENCE [LARGE SCALE GENOMIC DNA]</scope>
    <source>
        <strain evidence="1">USDA-D6B2</strain>
    </source>
</reference>
<accession>A0AAV4LX19</accession>
<dbReference type="EMBL" id="BPLF01000003">
    <property type="protein sequence ID" value="GIX64599.1"/>
    <property type="molecule type" value="Genomic_DNA"/>
</dbReference>
<gene>
    <name evidence="1" type="ORF">BcabD6B2_40340</name>
</gene>
<dbReference type="AlphaFoldDB" id="A0AAV4LX19"/>
<dbReference type="RefSeq" id="XP_067716668.1">
    <property type="nucleotide sequence ID" value="XM_067860567.1"/>
</dbReference>